<gene>
    <name evidence="6" type="primary">asnB</name>
    <name evidence="6" type="ORF">GCM10010365_67990</name>
</gene>
<evidence type="ECO:0000256" key="2">
    <source>
        <dbReference type="ARBA" id="ARBA00012737"/>
    </source>
</evidence>
<dbReference type="InterPro" id="IPR051786">
    <property type="entry name" value="ASN_synthetase/amidase"/>
</dbReference>
<dbReference type="Gene3D" id="3.40.50.620">
    <property type="entry name" value="HUPs"/>
    <property type="match status" value="2"/>
</dbReference>
<evidence type="ECO:0000256" key="3">
    <source>
        <dbReference type="ARBA" id="ARBA00022888"/>
    </source>
</evidence>
<accession>A0A918UWC6</accession>
<dbReference type="EMBL" id="BMVW01000020">
    <property type="protein sequence ID" value="GGZ37653.1"/>
    <property type="molecule type" value="Genomic_DNA"/>
</dbReference>
<reference evidence="6" key="1">
    <citation type="journal article" date="2014" name="Int. J. Syst. Evol. Microbiol.">
        <title>Complete genome sequence of Corynebacterium casei LMG S-19264T (=DSM 44701T), isolated from a smear-ripened cheese.</title>
        <authorList>
            <consortium name="US DOE Joint Genome Institute (JGI-PGF)"/>
            <person name="Walter F."/>
            <person name="Albersmeier A."/>
            <person name="Kalinowski J."/>
            <person name="Ruckert C."/>
        </authorList>
    </citation>
    <scope>NUCLEOTIDE SEQUENCE</scope>
    <source>
        <strain evidence="6">JCM 4815</strain>
    </source>
</reference>
<keyword evidence="3" id="KW-0028">Amino-acid biosynthesis</keyword>
<dbReference type="GO" id="GO:0006529">
    <property type="term" value="P:asparagine biosynthetic process"/>
    <property type="evidence" value="ECO:0007669"/>
    <property type="project" value="UniProtKB-KW"/>
</dbReference>
<proteinExistence type="predicted"/>
<dbReference type="SUPFAM" id="SSF52402">
    <property type="entry name" value="Adenine nucleotide alpha hydrolases-like"/>
    <property type="match status" value="1"/>
</dbReference>
<dbReference type="InterPro" id="IPR001962">
    <property type="entry name" value="Asn_synthase"/>
</dbReference>
<feature type="domain" description="Asparagine synthetase" evidence="5">
    <location>
        <begin position="211"/>
        <end position="599"/>
    </location>
</feature>
<evidence type="ECO:0000259" key="5">
    <source>
        <dbReference type="Pfam" id="PF00733"/>
    </source>
</evidence>
<evidence type="ECO:0000313" key="7">
    <source>
        <dbReference type="Proteomes" id="UP000622166"/>
    </source>
</evidence>
<comment type="pathway">
    <text evidence="1">Amino-acid biosynthesis; L-asparagine biosynthesis; L-asparagine from L-aspartate (L-Gln route): step 1/1.</text>
</comment>
<dbReference type="EC" id="6.3.5.4" evidence="2"/>
<dbReference type="AlphaFoldDB" id="A0A918UWC6"/>
<organism evidence="6 7">
    <name type="scientific">Streptomyces poonensis</name>
    <dbReference type="NCBI Taxonomy" id="68255"/>
    <lineage>
        <taxon>Bacteria</taxon>
        <taxon>Bacillati</taxon>
        <taxon>Actinomycetota</taxon>
        <taxon>Actinomycetes</taxon>
        <taxon>Kitasatosporales</taxon>
        <taxon>Streptomycetaceae</taxon>
        <taxon>Streptomyces</taxon>
    </lineage>
</organism>
<reference evidence="6" key="2">
    <citation type="submission" date="2020-09" db="EMBL/GenBank/DDBJ databases">
        <authorList>
            <person name="Sun Q."/>
            <person name="Ohkuma M."/>
        </authorList>
    </citation>
    <scope>NUCLEOTIDE SEQUENCE</scope>
    <source>
        <strain evidence="6">JCM 4815</strain>
    </source>
</reference>
<sequence length="615" mass="65342">MVQDMTFVLLPDSDVADGAARSVCASPGVRVIAHASGRPWLVGRWPAGRVRVAAAGQARVAVAGFCPASGQELTAAAGRLRSLADLDAVARRFGGSAHLLASVGGRVRAQGTASGVRAVFHAELAGVTVAADRPDTLARLIGAEVDDEVLALRLLTPYVPHPLLDRPVWRGVHQVPAGRCLVLNRDGVARTATWWSPPEPVVPLREGVPAVREALTDAVRGRVRAAARVVSTDLSGGLDSGTVTHLAAGAGPRLVTVRIPQLDAAGDDAEWASRTTARLPGAEHLLLEYEQAPTMFAGLDGGTGLTLASEPPFWVRAGARLVDIAGRVAARGSRLHLCGHGGDEVFHASAVSLHTLVRSRPWAGARLLRERRALGRWPLGSTVRGLADSRSFPAWLACAADQLPGPLPSPFTPHLGWTPPLRIPAWATPDAAATVRDLLRQTAYEEPRPLGHGRAAHTTVEAVHRAGAMVRYAAGLTAAHGVDFAAPYLDDRVIEAALAVRLRERARPRRYKPLLAEAVRGLVPEDLLRRSTKGDYGEDVFDGLHRHRASLLRLFDGSLLARRGLVDEAAVRAVLSADHLFTLPLQALEPTLACEVWLRALPAPVPQRACAEGAL</sequence>
<keyword evidence="7" id="KW-1185">Reference proteome</keyword>
<evidence type="ECO:0000256" key="4">
    <source>
        <dbReference type="ARBA" id="ARBA00048741"/>
    </source>
</evidence>
<dbReference type="Pfam" id="PF00733">
    <property type="entry name" value="Asn_synthase"/>
    <property type="match status" value="1"/>
</dbReference>
<keyword evidence="3" id="KW-0061">Asparagine biosynthesis</keyword>
<protein>
    <recommendedName>
        <fullName evidence="2">asparagine synthase (glutamine-hydrolyzing)</fullName>
        <ecNumber evidence="2">6.3.5.4</ecNumber>
    </recommendedName>
</protein>
<comment type="caution">
    <text evidence="6">The sequence shown here is derived from an EMBL/GenBank/DDBJ whole genome shotgun (WGS) entry which is preliminary data.</text>
</comment>
<dbReference type="InterPro" id="IPR014729">
    <property type="entry name" value="Rossmann-like_a/b/a_fold"/>
</dbReference>
<comment type="catalytic activity">
    <reaction evidence="4">
        <text>L-aspartate + L-glutamine + ATP + H2O = L-asparagine + L-glutamate + AMP + diphosphate + H(+)</text>
        <dbReference type="Rhea" id="RHEA:12228"/>
        <dbReference type="ChEBI" id="CHEBI:15377"/>
        <dbReference type="ChEBI" id="CHEBI:15378"/>
        <dbReference type="ChEBI" id="CHEBI:29985"/>
        <dbReference type="ChEBI" id="CHEBI:29991"/>
        <dbReference type="ChEBI" id="CHEBI:30616"/>
        <dbReference type="ChEBI" id="CHEBI:33019"/>
        <dbReference type="ChEBI" id="CHEBI:58048"/>
        <dbReference type="ChEBI" id="CHEBI:58359"/>
        <dbReference type="ChEBI" id="CHEBI:456215"/>
        <dbReference type="EC" id="6.3.5.4"/>
    </reaction>
</comment>
<dbReference type="Proteomes" id="UP000622166">
    <property type="component" value="Unassembled WGS sequence"/>
</dbReference>
<evidence type="ECO:0000256" key="1">
    <source>
        <dbReference type="ARBA" id="ARBA00005187"/>
    </source>
</evidence>
<name>A0A918UWC6_9ACTN</name>
<dbReference type="PANTHER" id="PTHR43284:SF1">
    <property type="entry name" value="ASPARAGINE SYNTHETASE"/>
    <property type="match status" value="1"/>
</dbReference>
<dbReference type="PANTHER" id="PTHR43284">
    <property type="entry name" value="ASPARAGINE SYNTHETASE (GLUTAMINE-HYDROLYZING)"/>
    <property type="match status" value="1"/>
</dbReference>
<evidence type="ECO:0000313" key="6">
    <source>
        <dbReference type="EMBL" id="GGZ37653.1"/>
    </source>
</evidence>
<dbReference type="GO" id="GO:0004066">
    <property type="term" value="F:asparagine synthase (glutamine-hydrolyzing) activity"/>
    <property type="evidence" value="ECO:0007669"/>
    <property type="project" value="UniProtKB-EC"/>
</dbReference>